<keyword evidence="2" id="KW-1133">Transmembrane helix</keyword>
<dbReference type="InterPro" id="IPR045357">
    <property type="entry name" value="Aminopeptidase_N-like_N"/>
</dbReference>
<keyword evidence="1 4" id="KW-0378">Hydrolase</keyword>
<dbReference type="InterPro" id="IPR042097">
    <property type="entry name" value="Aminopeptidase_N-like_N_sf"/>
</dbReference>
<feature type="transmembrane region" description="Helical" evidence="2">
    <location>
        <begin position="21"/>
        <end position="43"/>
    </location>
</feature>
<dbReference type="Proteomes" id="UP000276133">
    <property type="component" value="Unassembled WGS sequence"/>
</dbReference>
<dbReference type="SUPFAM" id="SSF63737">
    <property type="entry name" value="Leukotriene A4 hydrolase N-terminal domain"/>
    <property type="match status" value="1"/>
</dbReference>
<keyword evidence="1 4" id="KW-0031">Aminopeptidase</keyword>
<dbReference type="AlphaFoldDB" id="A0A3M7RZP6"/>
<evidence type="ECO:0000259" key="3">
    <source>
        <dbReference type="Pfam" id="PF17900"/>
    </source>
</evidence>
<proteinExistence type="predicted"/>
<evidence type="ECO:0000256" key="1">
    <source>
        <dbReference type="ARBA" id="ARBA00022438"/>
    </source>
</evidence>
<dbReference type="GO" id="GO:0005615">
    <property type="term" value="C:extracellular space"/>
    <property type="evidence" value="ECO:0007669"/>
    <property type="project" value="TreeGrafter"/>
</dbReference>
<keyword evidence="2" id="KW-0812">Transmembrane</keyword>
<dbReference type="InterPro" id="IPR050344">
    <property type="entry name" value="Peptidase_M1_aminopeptidases"/>
</dbReference>
<dbReference type="GO" id="GO:0016020">
    <property type="term" value="C:membrane"/>
    <property type="evidence" value="ECO:0007669"/>
    <property type="project" value="TreeGrafter"/>
</dbReference>
<dbReference type="PANTHER" id="PTHR11533">
    <property type="entry name" value="PROTEASE M1 ZINC METALLOPROTEASE"/>
    <property type="match status" value="1"/>
</dbReference>
<name>A0A3M7RZP6_BRAPC</name>
<evidence type="ECO:0000313" key="4">
    <source>
        <dbReference type="EMBL" id="RNA28825.1"/>
    </source>
</evidence>
<keyword evidence="5" id="KW-1185">Reference proteome</keyword>
<dbReference type="STRING" id="10195.A0A3M7RZP6"/>
<dbReference type="OrthoDB" id="6750768at2759"/>
<dbReference type="PANTHER" id="PTHR11533:SF276">
    <property type="entry name" value="GLUTAMYL AMINOPEPTIDASE"/>
    <property type="match status" value="1"/>
</dbReference>
<dbReference type="EMBL" id="REGN01002328">
    <property type="protein sequence ID" value="RNA28825.1"/>
    <property type="molecule type" value="Genomic_DNA"/>
</dbReference>
<accession>A0A3M7RZP6</accession>
<dbReference type="Gene3D" id="2.60.40.1730">
    <property type="entry name" value="tricorn interacting facor f3 domain"/>
    <property type="match status" value="1"/>
</dbReference>
<dbReference type="GO" id="GO:0008270">
    <property type="term" value="F:zinc ion binding"/>
    <property type="evidence" value="ECO:0007669"/>
    <property type="project" value="TreeGrafter"/>
</dbReference>
<evidence type="ECO:0000313" key="5">
    <source>
        <dbReference type="Proteomes" id="UP000276133"/>
    </source>
</evidence>
<dbReference type="GO" id="GO:0042277">
    <property type="term" value="F:peptide binding"/>
    <property type="evidence" value="ECO:0007669"/>
    <property type="project" value="TreeGrafter"/>
</dbReference>
<keyword evidence="2" id="KW-0472">Membrane</keyword>
<organism evidence="4 5">
    <name type="scientific">Brachionus plicatilis</name>
    <name type="common">Marine rotifer</name>
    <name type="synonym">Brachionus muelleri</name>
    <dbReference type="NCBI Taxonomy" id="10195"/>
    <lineage>
        <taxon>Eukaryota</taxon>
        <taxon>Metazoa</taxon>
        <taxon>Spiralia</taxon>
        <taxon>Gnathifera</taxon>
        <taxon>Rotifera</taxon>
        <taxon>Eurotatoria</taxon>
        <taxon>Monogononta</taxon>
        <taxon>Pseudotrocha</taxon>
        <taxon>Ploima</taxon>
        <taxon>Brachionidae</taxon>
        <taxon>Brachionus</taxon>
    </lineage>
</organism>
<feature type="non-terminal residue" evidence="4">
    <location>
        <position position="1"/>
    </location>
</feature>
<dbReference type="GO" id="GO:0006508">
    <property type="term" value="P:proteolysis"/>
    <property type="evidence" value="ECO:0007669"/>
    <property type="project" value="TreeGrafter"/>
</dbReference>
<dbReference type="GO" id="GO:0043171">
    <property type="term" value="P:peptide catabolic process"/>
    <property type="evidence" value="ECO:0007669"/>
    <property type="project" value="TreeGrafter"/>
</dbReference>
<comment type="caution">
    <text evidence="4">The sequence shown here is derived from an EMBL/GenBank/DDBJ whole genome shotgun (WGS) entry which is preliminary data.</text>
</comment>
<reference evidence="4 5" key="1">
    <citation type="journal article" date="2018" name="Sci. Rep.">
        <title>Genomic signatures of local adaptation to the degree of environmental predictability in rotifers.</title>
        <authorList>
            <person name="Franch-Gras L."/>
            <person name="Hahn C."/>
            <person name="Garcia-Roger E.M."/>
            <person name="Carmona M.J."/>
            <person name="Serra M."/>
            <person name="Gomez A."/>
        </authorList>
    </citation>
    <scope>NUCLEOTIDE SEQUENCE [LARGE SCALE GENOMIC DNA]</scope>
    <source>
        <strain evidence="4">HYR1</strain>
    </source>
</reference>
<protein>
    <submittedName>
        <fullName evidence="4">Glutamyl aminopeptidase</fullName>
    </submittedName>
</protein>
<keyword evidence="1 4" id="KW-0645">Protease</keyword>
<dbReference type="GO" id="GO:0070006">
    <property type="term" value="F:metalloaminopeptidase activity"/>
    <property type="evidence" value="ECO:0007669"/>
    <property type="project" value="TreeGrafter"/>
</dbReference>
<gene>
    <name evidence="4" type="ORF">BpHYR1_039075</name>
</gene>
<sequence length="322" mass="36572">TVYFTTNSPLELGMMGEKLHISYAVLGSYAAFVVVSSLLVGILPPLVNKPTCDDAPNAKLNEIVERPARDVEPAQPRPNLNERIAQFKQKYPGKIEGLSARFSRKLKVDGYNLCPEILNPEPGVSYPWYSPRLPDRYVPLHYDVELLVPEWGLSVYDGFMDMRVDITTEYSSENDKYILVHAAKELPFLQFIKDKDDQEVEVECVGEFNFYKNDYYIIKTKNPLNPTNGPLSIEFLFVAVLPEYDSGIFEFQFGTPGSESTMLASKFEPIEARNAFPCFDEPRFKPTWSMKIDHPKTTTALFNTPAQFYTHSGLVNKLVPLT</sequence>
<feature type="domain" description="Aminopeptidase N-like N-terminal" evidence="3">
    <location>
        <begin position="139"/>
        <end position="307"/>
    </location>
</feature>
<evidence type="ECO:0000256" key="2">
    <source>
        <dbReference type="SAM" id="Phobius"/>
    </source>
</evidence>
<dbReference type="GO" id="GO:0005737">
    <property type="term" value="C:cytoplasm"/>
    <property type="evidence" value="ECO:0007669"/>
    <property type="project" value="TreeGrafter"/>
</dbReference>
<dbReference type="Pfam" id="PF17900">
    <property type="entry name" value="Peptidase_M1_N"/>
    <property type="match status" value="1"/>
</dbReference>